<proteinExistence type="predicted"/>
<dbReference type="Proteomes" id="UP000822993">
    <property type="component" value="Unassembled WGS sequence"/>
</dbReference>
<evidence type="ECO:0000313" key="2">
    <source>
        <dbReference type="EMBL" id="MBE7701221.1"/>
    </source>
</evidence>
<accession>A0A9D5UBX2</accession>
<evidence type="ECO:0000256" key="1">
    <source>
        <dbReference type="SAM" id="MobiDB-lite"/>
    </source>
</evidence>
<keyword evidence="3" id="KW-1185">Reference proteome</keyword>
<dbReference type="AlphaFoldDB" id="A0A9D5UBX2"/>
<evidence type="ECO:0000313" key="3">
    <source>
        <dbReference type="Proteomes" id="UP000822993"/>
    </source>
</evidence>
<comment type="caution">
    <text evidence="2">The sequence shown here is derived from an EMBL/GenBank/DDBJ whole genome shotgun (WGS) entry which is preliminary data.</text>
</comment>
<name>A0A9D5UBX2_9CELL</name>
<protein>
    <submittedName>
        <fullName evidence="2">Uncharacterized protein</fullName>
    </submittedName>
</protein>
<reference evidence="2 3" key="1">
    <citation type="submission" date="2020-08" db="EMBL/GenBank/DDBJ databases">
        <title>A Genomic Blueprint of the Chicken Gut Microbiome.</title>
        <authorList>
            <person name="Gilroy R."/>
            <person name="Ravi A."/>
            <person name="Getino M."/>
            <person name="Pursley I."/>
            <person name="Horton D.L."/>
            <person name="Alikhan N.-F."/>
            <person name="Baker D."/>
            <person name="Gharbi K."/>
            <person name="Hall N."/>
            <person name="Watson M."/>
            <person name="Adriaenssens E.M."/>
            <person name="Foster-Nyarko E."/>
            <person name="Jarju S."/>
            <person name="Secka A."/>
            <person name="Antonio M."/>
            <person name="Oren A."/>
            <person name="Chaudhuri R."/>
            <person name="La Ragione R.M."/>
            <person name="Hildebrand F."/>
            <person name="Pallen M.J."/>
        </authorList>
    </citation>
    <scope>NUCLEOTIDE SEQUENCE [LARGE SCALE GENOMIC DNA]</scope>
    <source>
        <strain evidence="2 3">Sa1BUA8</strain>
    </source>
</reference>
<sequence length="107" mass="11402">MTTTKTQWAVCYCRDGLHSTPDHESWQSSPNKPHHTLTHYEPTGHILKEEVESTITVVAYGAASPEAIDLGPEIATIDVAEPALQVRPGANRHGAAAATFSLAGGAR</sequence>
<feature type="region of interest" description="Disordered" evidence="1">
    <location>
        <begin position="20"/>
        <end position="39"/>
    </location>
</feature>
<gene>
    <name evidence="2" type="ORF">H9623_13035</name>
</gene>
<dbReference type="RefSeq" id="WP_193720481.1">
    <property type="nucleotide sequence ID" value="NZ_JACSPN010000017.1"/>
</dbReference>
<organism evidence="2 3">
    <name type="scientific">Oerskovia douganii</name>
    <dbReference type="NCBI Taxonomy" id="2762210"/>
    <lineage>
        <taxon>Bacteria</taxon>
        <taxon>Bacillati</taxon>
        <taxon>Actinomycetota</taxon>
        <taxon>Actinomycetes</taxon>
        <taxon>Micrococcales</taxon>
        <taxon>Cellulomonadaceae</taxon>
        <taxon>Oerskovia</taxon>
    </lineage>
</organism>
<dbReference type="EMBL" id="JACSPN010000017">
    <property type="protein sequence ID" value="MBE7701221.1"/>
    <property type="molecule type" value="Genomic_DNA"/>
</dbReference>